<dbReference type="EMBL" id="JBHILM010000043">
    <property type="protein sequence ID" value="MFB5684551.1"/>
    <property type="molecule type" value="Genomic_DNA"/>
</dbReference>
<keyword evidence="2" id="KW-0645">Protease</keyword>
<evidence type="ECO:0000256" key="1">
    <source>
        <dbReference type="ARBA" id="ARBA00007074"/>
    </source>
</evidence>
<feature type="signal peptide" evidence="5">
    <location>
        <begin position="1"/>
        <end position="29"/>
    </location>
</feature>
<evidence type="ECO:0000256" key="5">
    <source>
        <dbReference type="SAM" id="SignalP"/>
    </source>
</evidence>
<dbReference type="InterPro" id="IPR000064">
    <property type="entry name" value="NLP_P60_dom"/>
</dbReference>
<protein>
    <submittedName>
        <fullName evidence="8">SH3 domain-containing protein</fullName>
    </submittedName>
</protein>
<dbReference type="InterPro" id="IPR003646">
    <property type="entry name" value="SH3-like_bac-type"/>
</dbReference>
<evidence type="ECO:0000256" key="3">
    <source>
        <dbReference type="ARBA" id="ARBA00022801"/>
    </source>
</evidence>
<dbReference type="SMART" id="SM00287">
    <property type="entry name" value="SH3b"/>
    <property type="match status" value="2"/>
</dbReference>
<sequence>MKKSALTLLLASSVLGILTDAAFSGSASAAPAAAAGQSAVIQTAVRLRTAPSMDSETAAFLKQGDTVTILGQADNYWYKVKTAAGLTGYTSSSSQYIKIGGSASSPVLNVPATAAVPQKPAGSSASVKVTADSTATSISGQAGQTGTIQTAVNLRELPSTQSAVLGVLGTGEVVSILDTTDPYWYKVQTFGGLSGYVSSSEKFLKKGGILGSSPVSTSPASSPFAASTWSEPVLSAPPVQQIEPAYTGTDVSEAIDEVIATGMKYLGTPYEFGSDRNTTDTFDCSDFIRQIFLEGLGYQLPTDSRQQGSWVQQNSEPVYDISLLKRGDLVFFDYASSRAEAEAGLGLPNSTISHVAIYLGNNQLLHTFSATAGGVKVTDFSKTWQDHFLFGGSVVDRILK</sequence>
<feature type="domain" description="SH3b" evidence="6">
    <location>
        <begin position="34"/>
        <end position="99"/>
    </location>
</feature>
<dbReference type="Gene3D" id="2.30.30.40">
    <property type="entry name" value="SH3 Domains"/>
    <property type="match status" value="2"/>
</dbReference>
<dbReference type="Pfam" id="PF00877">
    <property type="entry name" value="NLPC_P60"/>
    <property type="match status" value="1"/>
</dbReference>
<reference evidence="8 9" key="1">
    <citation type="submission" date="2024-09" db="EMBL/GenBank/DDBJ databases">
        <authorList>
            <person name="Ruan L."/>
        </authorList>
    </citation>
    <scope>NUCLEOTIDE SEQUENCE [LARGE SCALE GENOMIC DNA]</scope>
    <source>
        <strain evidence="8 9">D33</strain>
    </source>
</reference>
<keyword evidence="4" id="KW-0788">Thiol protease</keyword>
<feature type="chain" id="PRO_5045729558" evidence="5">
    <location>
        <begin position="30"/>
        <end position="400"/>
    </location>
</feature>
<comment type="similarity">
    <text evidence="1">Belongs to the peptidase C40 family.</text>
</comment>
<accession>A0ABV5BJ52</accession>
<feature type="domain" description="SH3b" evidence="6">
    <location>
        <begin position="141"/>
        <end position="206"/>
    </location>
</feature>
<evidence type="ECO:0000256" key="4">
    <source>
        <dbReference type="ARBA" id="ARBA00022807"/>
    </source>
</evidence>
<evidence type="ECO:0000259" key="7">
    <source>
        <dbReference type="PROSITE" id="PS51935"/>
    </source>
</evidence>
<evidence type="ECO:0000256" key="2">
    <source>
        <dbReference type="ARBA" id="ARBA00022670"/>
    </source>
</evidence>
<dbReference type="Proteomes" id="UP001580407">
    <property type="component" value="Unassembled WGS sequence"/>
</dbReference>
<dbReference type="InterPro" id="IPR038765">
    <property type="entry name" value="Papain-like_cys_pep_sf"/>
</dbReference>
<dbReference type="Pfam" id="PF08239">
    <property type="entry name" value="SH3_3"/>
    <property type="match status" value="2"/>
</dbReference>
<dbReference type="PROSITE" id="PS51935">
    <property type="entry name" value="NLPC_P60"/>
    <property type="match status" value="1"/>
</dbReference>
<dbReference type="SUPFAM" id="SSF54001">
    <property type="entry name" value="Cysteine proteinases"/>
    <property type="match status" value="1"/>
</dbReference>
<name>A0ABV5BJ52_9BACL</name>
<dbReference type="Gene3D" id="3.90.1720.10">
    <property type="entry name" value="endopeptidase domain like (from Nostoc punctiforme)"/>
    <property type="match status" value="1"/>
</dbReference>
<keyword evidence="5" id="KW-0732">Signal</keyword>
<dbReference type="PANTHER" id="PTHR47053:SF1">
    <property type="entry name" value="MUREIN DD-ENDOPEPTIDASE MEPH-RELATED"/>
    <property type="match status" value="1"/>
</dbReference>
<proteinExistence type="inferred from homology"/>
<evidence type="ECO:0000259" key="6">
    <source>
        <dbReference type="PROSITE" id="PS51781"/>
    </source>
</evidence>
<dbReference type="PROSITE" id="PS51781">
    <property type="entry name" value="SH3B"/>
    <property type="match status" value="2"/>
</dbReference>
<organism evidence="8 9">
    <name type="scientific">Paenibacillus terreus</name>
    <dbReference type="NCBI Taxonomy" id="1387834"/>
    <lineage>
        <taxon>Bacteria</taxon>
        <taxon>Bacillati</taxon>
        <taxon>Bacillota</taxon>
        <taxon>Bacilli</taxon>
        <taxon>Bacillales</taxon>
        <taxon>Paenibacillaceae</taxon>
        <taxon>Paenibacillus</taxon>
    </lineage>
</organism>
<dbReference type="PANTHER" id="PTHR47053">
    <property type="entry name" value="MUREIN DD-ENDOPEPTIDASE MEPH-RELATED"/>
    <property type="match status" value="1"/>
</dbReference>
<dbReference type="RefSeq" id="WP_375528224.1">
    <property type="nucleotide sequence ID" value="NZ_JBHILM010000043.1"/>
</dbReference>
<keyword evidence="3" id="KW-0378">Hydrolase</keyword>
<dbReference type="InterPro" id="IPR051202">
    <property type="entry name" value="Peptidase_C40"/>
</dbReference>
<comment type="caution">
    <text evidence="8">The sequence shown here is derived from an EMBL/GenBank/DDBJ whole genome shotgun (WGS) entry which is preliminary data.</text>
</comment>
<feature type="domain" description="NlpC/P60" evidence="7">
    <location>
        <begin position="252"/>
        <end position="395"/>
    </location>
</feature>
<keyword evidence="9" id="KW-1185">Reference proteome</keyword>
<evidence type="ECO:0000313" key="9">
    <source>
        <dbReference type="Proteomes" id="UP001580407"/>
    </source>
</evidence>
<gene>
    <name evidence="8" type="ORF">ACE3NQ_26955</name>
</gene>
<evidence type="ECO:0000313" key="8">
    <source>
        <dbReference type="EMBL" id="MFB5684551.1"/>
    </source>
</evidence>